<dbReference type="Proteomes" id="UP001240157">
    <property type="component" value="Unassembled WGS sequence"/>
</dbReference>
<dbReference type="InterPro" id="IPR008927">
    <property type="entry name" value="6-PGluconate_DH-like_C_sf"/>
</dbReference>
<dbReference type="Gene3D" id="1.10.1040.10">
    <property type="entry name" value="N-(1-d-carboxylethyl)-l-norvaline Dehydrogenase, domain 2"/>
    <property type="match status" value="1"/>
</dbReference>
<proteinExistence type="predicted"/>
<organism evidence="3 4">
    <name type="scientific">Staphylococcus chromogenes</name>
    <name type="common">Staphylococcus hyicus subsp. chromogenes</name>
    <dbReference type="NCBI Taxonomy" id="46126"/>
    <lineage>
        <taxon>Bacteria</taxon>
        <taxon>Bacillati</taxon>
        <taxon>Bacillota</taxon>
        <taxon>Bacilli</taxon>
        <taxon>Bacillales</taxon>
        <taxon>Staphylococcaceae</taxon>
        <taxon>Staphylococcus</taxon>
    </lineage>
</organism>
<dbReference type="AlphaFoldDB" id="A0ABD5ATL3"/>
<dbReference type="Pfam" id="PF00725">
    <property type="entry name" value="3HCDH"/>
    <property type="match status" value="1"/>
</dbReference>
<dbReference type="InterPro" id="IPR013328">
    <property type="entry name" value="6PGD_dom2"/>
</dbReference>
<feature type="domain" description="3-hydroxyacyl-CoA dehydrogenase C-terminal" evidence="2">
    <location>
        <begin position="1"/>
        <end position="62"/>
    </location>
</feature>
<evidence type="ECO:0000256" key="1">
    <source>
        <dbReference type="ARBA" id="ARBA00005086"/>
    </source>
</evidence>
<protein>
    <submittedName>
        <fullName evidence="3">3-hydroxyacyl-CoA dehydrogenase family protein</fullName>
    </submittedName>
</protein>
<dbReference type="EMBL" id="JAVGJF010000005">
    <property type="protein sequence ID" value="MDQ7174695.1"/>
    <property type="molecule type" value="Genomic_DNA"/>
</dbReference>
<evidence type="ECO:0000313" key="3">
    <source>
        <dbReference type="EMBL" id="MDQ7174695.1"/>
    </source>
</evidence>
<gene>
    <name evidence="3" type="ORF">RCF65_01685</name>
</gene>
<accession>A0ABD5ATL3</accession>
<reference evidence="3 4" key="1">
    <citation type="submission" date="2023-08" db="EMBL/GenBank/DDBJ databases">
        <title>Whole genome sequencing of Staphylococcus chromogenes NNSch 2386.</title>
        <authorList>
            <person name="Kropotov V.S."/>
            <person name="Boriskina E.V."/>
            <person name="Gordinskaya N.A."/>
            <person name="Shkurkina I.S."/>
            <person name="Kryazhev D.V."/>
            <person name="Alekseeva A.E."/>
            <person name="Makhova M.A."/>
        </authorList>
    </citation>
    <scope>NUCLEOTIDE SEQUENCE [LARGE SCALE GENOMIC DNA]</scope>
    <source>
        <strain evidence="3 4">NNSch 2386</strain>
    </source>
</reference>
<name>A0ABD5ATL3_STACR</name>
<evidence type="ECO:0000259" key="2">
    <source>
        <dbReference type="Pfam" id="PF00725"/>
    </source>
</evidence>
<dbReference type="InterPro" id="IPR006108">
    <property type="entry name" value="3HC_DH_C"/>
</dbReference>
<dbReference type="RefSeq" id="WP_241955398.1">
    <property type="nucleotide sequence ID" value="NZ_JAVGJF010000005.1"/>
</dbReference>
<dbReference type="SUPFAM" id="SSF48179">
    <property type="entry name" value="6-phosphogluconate dehydrogenase C-terminal domain-like"/>
    <property type="match status" value="1"/>
</dbReference>
<comment type="caution">
    <text evidence="3">The sequence shown here is derived from an EMBL/GenBank/DDBJ whole genome shotgun (WGS) entry which is preliminary data.</text>
</comment>
<comment type="pathway">
    <text evidence="1">Lipid metabolism; butanoate metabolism.</text>
</comment>
<evidence type="ECO:0000313" key="4">
    <source>
        <dbReference type="Proteomes" id="UP001240157"/>
    </source>
</evidence>
<sequence length="78" mass="9103">MLLSLFKAAEDLYVNEIAEYDVIDTTWHIDSRSPIGPFEMMDAIGIDKVIEIHEKYDNNIDQDVMKFLESRRGKAFYS</sequence>